<accession>A0A0L7LCT8</accession>
<reference evidence="1 2" key="1">
    <citation type="journal article" date="2015" name="Genome Biol. Evol.">
        <title>The genome of winter moth (Operophtera brumata) provides a genomic perspective on sexual dimorphism and phenology.</title>
        <authorList>
            <person name="Derks M.F."/>
            <person name="Smit S."/>
            <person name="Salis L."/>
            <person name="Schijlen E."/>
            <person name="Bossers A."/>
            <person name="Mateman C."/>
            <person name="Pijl A.S."/>
            <person name="de Ridder D."/>
            <person name="Groenen M.A."/>
            <person name="Visser M.E."/>
            <person name="Megens H.J."/>
        </authorList>
    </citation>
    <scope>NUCLEOTIDE SEQUENCE [LARGE SCALE GENOMIC DNA]</scope>
    <source>
        <strain evidence="1">WM2013NL</strain>
        <tissue evidence="1">Head and thorax</tissue>
    </source>
</reference>
<name>A0A0L7LCT8_OPEBR</name>
<gene>
    <name evidence="1" type="ORF">OBRU01_11177</name>
</gene>
<protein>
    <submittedName>
        <fullName evidence="1">Cis, cis-muconate transporter protein</fullName>
    </submittedName>
</protein>
<organism evidence="1 2">
    <name type="scientific">Operophtera brumata</name>
    <name type="common">Winter moth</name>
    <name type="synonym">Phalaena brumata</name>
    <dbReference type="NCBI Taxonomy" id="104452"/>
    <lineage>
        <taxon>Eukaryota</taxon>
        <taxon>Metazoa</taxon>
        <taxon>Ecdysozoa</taxon>
        <taxon>Arthropoda</taxon>
        <taxon>Hexapoda</taxon>
        <taxon>Insecta</taxon>
        <taxon>Pterygota</taxon>
        <taxon>Neoptera</taxon>
        <taxon>Endopterygota</taxon>
        <taxon>Lepidoptera</taxon>
        <taxon>Glossata</taxon>
        <taxon>Ditrysia</taxon>
        <taxon>Geometroidea</taxon>
        <taxon>Geometridae</taxon>
        <taxon>Larentiinae</taxon>
        <taxon>Operophtera</taxon>
    </lineage>
</organism>
<dbReference type="STRING" id="104452.A0A0L7LCT8"/>
<dbReference type="EMBL" id="JTDY01001668">
    <property type="protein sequence ID" value="KOB73205.1"/>
    <property type="molecule type" value="Genomic_DNA"/>
</dbReference>
<keyword evidence="2" id="KW-1185">Reference proteome</keyword>
<dbReference type="Proteomes" id="UP000037510">
    <property type="component" value="Unassembled WGS sequence"/>
</dbReference>
<comment type="caution">
    <text evidence="1">The sequence shown here is derived from an EMBL/GenBank/DDBJ whole genome shotgun (WGS) entry which is preliminary data.</text>
</comment>
<evidence type="ECO:0000313" key="1">
    <source>
        <dbReference type="EMBL" id="KOB73205.1"/>
    </source>
</evidence>
<evidence type="ECO:0000313" key="2">
    <source>
        <dbReference type="Proteomes" id="UP000037510"/>
    </source>
</evidence>
<proteinExistence type="predicted"/>
<dbReference type="AlphaFoldDB" id="A0A0L7LCT8"/>
<sequence length="127" mass="14480">MLQDSYESNALMSFLKRKLREVSMDLEVGLQGFYKWYVLGLVSVGYILGELGHYLIGELHHHQTIAVHLRTQITPKTHAIQGPHKRTDLLCCKKQDHYGDKSCMLNATHLTLSQLPVICENVNSTEM</sequence>